<dbReference type="InterPro" id="IPR036187">
    <property type="entry name" value="DNA_mismatch_repair_MutS_sf"/>
</dbReference>
<dbReference type="GO" id="GO:0045910">
    <property type="term" value="P:negative regulation of DNA recombination"/>
    <property type="evidence" value="ECO:0007669"/>
    <property type="project" value="InterPro"/>
</dbReference>
<dbReference type="SMART" id="SM00534">
    <property type="entry name" value="MUTSac"/>
    <property type="match status" value="1"/>
</dbReference>
<feature type="compositionally biased region" description="Low complexity" evidence="8">
    <location>
        <begin position="344"/>
        <end position="359"/>
    </location>
</feature>
<dbReference type="GO" id="GO:0140664">
    <property type="term" value="F:ATP-dependent DNA damage sensor activity"/>
    <property type="evidence" value="ECO:0007669"/>
    <property type="project" value="InterPro"/>
</dbReference>
<keyword evidence="6" id="KW-0238">DNA-binding</keyword>
<keyword evidence="4" id="KW-0067">ATP-binding</keyword>
<feature type="region of interest" description="Disordered" evidence="8">
    <location>
        <begin position="323"/>
        <end position="361"/>
    </location>
</feature>
<dbReference type="GO" id="GO:0004519">
    <property type="term" value="F:endonuclease activity"/>
    <property type="evidence" value="ECO:0007669"/>
    <property type="project" value="UniProtKB-KW"/>
</dbReference>
<evidence type="ECO:0000256" key="4">
    <source>
        <dbReference type="ARBA" id="ARBA00022840"/>
    </source>
</evidence>
<sequence>MDSHTLDLLGLDKIRALVAARAACSLGKDAARGLEPLHDPGEIHAKQALTTEMAEAIVSGLQPPLGGLHDIRPLVRRAQVGAMLEAEELAEVAETLRSMGNLDAWLVRIGDRFPRLGGLRQEVGEFSGVSTAIEGCLDSRAKMLDSASRRLAALRREISQVEERIQETLRSMLRSPEIRRALRYPNFTMVGHHYVIPVAKEHRGEISGSVQRTSASSETVYIEPTAIAEKSAQLSYIRAREAKEIRRILRWLSAQVGQVGDALLRTLVVMAEIDLIFAKARYSLDYRMTAVDISNDGKLVLRKARHPLLEAILRRDPALGLEPLPAPPAQEARGAAVEADPESGESAPAEAASAVSASPAPRPREVVPIDVHLGLRFRMLVITGPNTGGKTVALKTVGLLSIMSQMGLHIPASQGSQLPVFDDVLADIGDEQSLEQSLSTFSSHIRRISEIIGKASERSLVLLDELGAGTDPAEGASLGRAILDELDSIGVLAMVTTHIGDLKTYALSNPRAENAAVEFDIESLQPKYHVHIGDVGQSNALKIARRLSLPEHLVARAEKYLEEQTGSSQPEWDMVARMRKDAEEARQAAIEAQAEAELTREALAQQLETLQRESRREDSLIEARARLQPGDRVVVPKMGYDRPGRVVKIDPRKRMATVAIGHVTWNVAIDELVPQSTRVPEPTTPARGARGKTPKLEDFDDR</sequence>
<evidence type="ECO:0000256" key="3">
    <source>
        <dbReference type="ARBA" id="ARBA00022801"/>
    </source>
</evidence>
<keyword evidence="1" id="KW-0699">rRNA-binding</keyword>
<organism evidence="10 11">
    <name type="scientific">Paludisphaera borealis</name>
    <dbReference type="NCBI Taxonomy" id="1387353"/>
    <lineage>
        <taxon>Bacteria</taxon>
        <taxon>Pseudomonadati</taxon>
        <taxon>Planctomycetota</taxon>
        <taxon>Planctomycetia</taxon>
        <taxon>Isosphaerales</taxon>
        <taxon>Isosphaeraceae</taxon>
        <taxon>Paludisphaera</taxon>
    </lineage>
</organism>
<dbReference type="FunFam" id="3.40.50.300:FF:000830">
    <property type="entry name" value="Endonuclease MutS2"/>
    <property type="match status" value="1"/>
</dbReference>
<dbReference type="GO" id="GO:0006298">
    <property type="term" value="P:mismatch repair"/>
    <property type="evidence" value="ECO:0007669"/>
    <property type="project" value="InterPro"/>
</dbReference>
<evidence type="ECO:0000256" key="8">
    <source>
        <dbReference type="SAM" id="MobiDB-lite"/>
    </source>
</evidence>
<dbReference type="KEGG" id="pbor:BSF38_04643"/>
<keyword evidence="2" id="KW-0547">Nucleotide-binding</keyword>
<dbReference type="InterPro" id="IPR000432">
    <property type="entry name" value="DNA_mismatch_repair_MutS_C"/>
</dbReference>
<evidence type="ECO:0000256" key="7">
    <source>
        <dbReference type="SAM" id="Coils"/>
    </source>
</evidence>
<dbReference type="Gene3D" id="1.10.1420.10">
    <property type="match status" value="2"/>
</dbReference>
<gene>
    <name evidence="10" type="primary">mutS2_2</name>
    <name evidence="10" type="ORF">BSF38_04643</name>
</gene>
<dbReference type="EMBL" id="CP019082">
    <property type="protein sequence ID" value="APW63082.1"/>
    <property type="molecule type" value="Genomic_DNA"/>
</dbReference>
<dbReference type="STRING" id="1387353.BSF38_04643"/>
<protein>
    <submittedName>
        <fullName evidence="10">Endonuclease MutS2</fullName>
        <ecNumber evidence="10">3.1.-.-</ecNumber>
    </submittedName>
</protein>
<dbReference type="Pfam" id="PF00488">
    <property type="entry name" value="MutS_V"/>
    <property type="match status" value="1"/>
</dbReference>
<dbReference type="GO" id="GO:0005524">
    <property type="term" value="F:ATP binding"/>
    <property type="evidence" value="ECO:0007669"/>
    <property type="project" value="UniProtKB-KW"/>
</dbReference>
<dbReference type="InterPro" id="IPR045076">
    <property type="entry name" value="MutS"/>
</dbReference>
<dbReference type="SUPFAM" id="SSF48334">
    <property type="entry name" value="DNA repair protein MutS, domain III"/>
    <property type="match status" value="1"/>
</dbReference>
<evidence type="ECO:0000256" key="5">
    <source>
        <dbReference type="ARBA" id="ARBA00022884"/>
    </source>
</evidence>
<dbReference type="InterPro" id="IPR005747">
    <property type="entry name" value="MutS2"/>
</dbReference>
<keyword evidence="11" id="KW-1185">Reference proteome</keyword>
<feature type="domain" description="DNA mismatch repair proteins mutS family" evidence="9">
    <location>
        <begin position="459"/>
        <end position="475"/>
    </location>
</feature>
<keyword evidence="10" id="KW-0255">Endonuclease</keyword>
<dbReference type="GO" id="GO:0019843">
    <property type="term" value="F:rRNA binding"/>
    <property type="evidence" value="ECO:0007669"/>
    <property type="project" value="UniProtKB-KW"/>
</dbReference>
<dbReference type="PIRSF" id="PIRSF005814">
    <property type="entry name" value="MutS_YshD"/>
    <property type="match status" value="1"/>
</dbReference>
<dbReference type="EC" id="3.1.-.-" evidence="10"/>
<keyword evidence="10" id="KW-0540">Nuclease</keyword>
<name>A0A1U7CVW0_9BACT</name>
<feature type="region of interest" description="Disordered" evidence="8">
    <location>
        <begin position="674"/>
        <end position="702"/>
    </location>
</feature>
<dbReference type="OrthoDB" id="9808166at2"/>
<dbReference type="GO" id="GO:0030983">
    <property type="term" value="F:mismatched DNA binding"/>
    <property type="evidence" value="ECO:0007669"/>
    <property type="project" value="InterPro"/>
</dbReference>
<evidence type="ECO:0000313" key="10">
    <source>
        <dbReference type="EMBL" id="APW63082.1"/>
    </source>
</evidence>
<dbReference type="Proteomes" id="UP000186309">
    <property type="component" value="Chromosome"/>
</dbReference>
<dbReference type="Gene3D" id="3.40.50.300">
    <property type="entry name" value="P-loop containing nucleotide triphosphate hydrolases"/>
    <property type="match status" value="1"/>
</dbReference>
<dbReference type="PANTHER" id="PTHR48466">
    <property type="entry name" value="OS10G0509000 PROTEIN-RELATED"/>
    <property type="match status" value="1"/>
</dbReference>
<keyword evidence="3 10" id="KW-0378">Hydrolase</keyword>
<evidence type="ECO:0000313" key="11">
    <source>
        <dbReference type="Proteomes" id="UP000186309"/>
    </source>
</evidence>
<proteinExistence type="predicted"/>
<keyword evidence="5" id="KW-0694">RNA-binding</keyword>
<accession>A0A1U7CVW0</accession>
<dbReference type="InterPro" id="IPR007696">
    <property type="entry name" value="DNA_mismatch_repair_MutS_core"/>
</dbReference>
<dbReference type="SMART" id="SM00533">
    <property type="entry name" value="MUTSd"/>
    <property type="match status" value="1"/>
</dbReference>
<dbReference type="AlphaFoldDB" id="A0A1U7CVW0"/>
<dbReference type="GO" id="GO:0016887">
    <property type="term" value="F:ATP hydrolysis activity"/>
    <property type="evidence" value="ECO:0007669"/>
    <property type="project" value="InterPro"/>
</dbReference>
<evidence type="ECO:0000256" key="6">
    <source>
        <dbReference type="ARBA" id="ARBA00023125"/>
    </source>
</evidence>
<evidence type="ECO:0000256" key="1">
    <source>
        <dbReference type="ARBA" id="ARBA00022730"/>
    </source>
</evidence>
<dbReference type="SUPFAM" id="SSF52540">
    <property type="entry name" value="P-loop containing nucleoside triphosphate hydrolases"/>
    <property type="match status" value="1"/>
</dbReference>
<dbReference type="InterPro" id="IPR027417">
    <property type="entry name" value="P-loop_NTPase"/>
</dbReference>
<feature type="coiled-coil region" evidence="7">
    <location>
        <begin position="575"/>
        <end position="620"/>
    </location>
</feature>
<dbReference type="NCBIfam" id="TIGR01069">
    <property type="entry name" value="mutS2"/>
    <property type="match status" value="1"/>
</dbReference>
<keyword evidence="7" id="KW-0175">Coiled coil</keyword>
<evidence type="ECO:0000256" key="2">
    <source>
        <dbReference type="ARBA" id="ARBA00022741"/>
    </source>
</evidence>
<feature type="coiled-coil region" evidence="7">
    <location>
        <begin position="144"/>
        <end position="171"/>
    </location>
</feature>
<dbReference type="PROSITE" id="PS00486">
    <property type="entry name" value="DNA_MISMATCH_REPAIR_2"/>
    <property type="match status" value="1"/>
</dbReference>
<dbReference type="PANTHER" id="PTHR48466:SF2">
    <property type="entry name" value="OS10G0509000 PROTEIN"/>
    <property type="match status" value="1"/>
</dbReference>
<reference evidence="11" key="1">
    <citation type="submission" date="2016-12" db="EMBL/GenBank/DDBJ databases">
        <title>Comparative genomics of four Isosphaeraceae planctomycetes: a common pool of plasmids and glycoside hydrolase genes.</title>
        <authorList>
            <person name="Ivanova A."/>
        </authorList>
    </citation>
    <scope>NUCLEOTIDE SEQUENCE [LARGE SCALE GENOMIC DNA]</scope>
    <source>
        <strain evidence="11">PX4</strain>
    </source>
</reference>
<evidence type="ECO:0000259" key="9">
    <source>
        <dbReference type="PROSITE" id="PS00486"/>
    </source>
</evidence>